<protein>
    <submittedName>
        <fullName evidence="1">Uncharacterized protein</fullName>
    </submittedName>
</protein>
<dbReference type="AlphaFoldDB" id="A0A815PN91"/>
<dbReference type="EMBL" id="CAJNOJ010000446">
    <property type="protein sequence ID" value="CAF1451070.1"/>
    <property type="molecule type" value="Genomic_DNA"/>
</dbReference>
<comment type="caution">
    <text evidence="1">The sequence shown here is derived from an EMBL/GenBank/DDBJ whole genome shotgun (WGS) entry which is preliminary data.</text>
</comment>
<gene>
    <name evidence="1" type="ORF">EDS130_LOCUS39520</name>
</gene>
<reference evidence="1" key="1">
    <citation type="submission" date="2021-02" db="EMBL/GenBank/DDBJ databases">
        <authorList>
            <person name="Nowell W R."/>
        </authorList>
    </citation>
    <scope>NUCLEOTIDE SEQUENCE</scope>
</reference>
<accession>A0A815PN91</accession>
<evidence type="ECO:0000313" key="1">
    <source>
        <dbReference type="EMBL" id="CAF1451070.1"/>
    </source>
</evidence>
<organism evidence="1 2">
    <name type="scientific">Adineta ricciae</name>
    <name type="common">Rotifer</name>
    <dbReference type="NCBI Taxonomy" id="249248"/>
    <lineage>
        <taxon>Eukaryota</taxon>
        <taxon>Metazoa</taxon>
        <taxon>Spiralia</taxon>
        <taxon>Gnathifera</taxon>
        <taxon>Rotifera</taxon>
        <taxon>Eurotatoria</taxon>
        <taxon>Bdelloidea</taxon>
        <taxon>Adinetida</taxon>
        <taxon>Adinetidae</taxon>
        <taxon>Adineta</taxon>
    </lineage>
</organism>
<name>A0A815PN91_ADIRI</name>
<evidence type="ECO:0000313" key="2">
    <source>
        <dbReference type="Proteomes" id="UP000663852"/>
    </source>
</evidence>
<dbReference type="Proteomes" id="UP000663852">
    <property type="component" value="Unassembled WGS sequence"/>
</dbReference>
<proteinExistence type="predicted"/>
<sequence length="97" mass="10964">MKTTPFDSKFNSASHDDTFIYGTNFGKKFLANTPIRIFRIKELFEKMGNTPSLEHPLDAENFNLVQCDKCHCHVTIPKSGFGNTCACGNYVVNTNRK</sequence>